<evidence type="ECO:0000313" key="2">
    <source>
        <dbReference type="EMBL" id="QOR59794.1"/>
    </source>
</evidence>
<dbReference type="GeneID" id="65130406"/>
<keyword evidence="1" id="KW-0472">Membrane</keyword>
<keyword evidence="1" id="KW-0812">Transmembrane</keyword>
<feature type="transmembrane region" description="Helical" evidence="1">
    <location>
        <begin position="6"/>
        <end position="23"/>
    </location>
</feature>
<evidence type="ECO:0000256" key="1">
    <source>
        <dbReference type="SAM" id="Phobius"/>
    </source>
</evidence>
<keyword evidence="3" id="KW-1185">Reference proteome</keyword>
<protein>
    <recommendedName>
        <fullName evidence="4">Phage protein</fullName>
    </recommendedName>
</protein>
<name>A0A7M1S079_9CAUD</name>
<reference evidence="2 3" key="1">
    <citation type="submission" date="2020-07" db="EMBL/GenBank/DDBJ databases">
        <title>Taxonomic proposal: Crassvirales, a new order of highly abundant and diverse bacterial viruses.</title>
        <authorList>
            <person name="Shkoporov A.N."/>
            <person name="Stockdale S.R."/>
            <person name="Guerin E."/>
            <person name="Ross R.P."/>
            <person name="Hill C."/>
        </authorList>
    </citation>
    <scope>NUCLEOTIDE SEQUENCE [LARGE SCALE GENOMIC DNA]</scope>
</reference>
<dbReference type="RefSeq" id="YP_010111952.1">
    <property type="nucleotide sequence ID" value="NC_055886.1"/>
</dbReference>
<proteinExistence type="predicted"/>
<dbReference type="Proteomes" id="UP000594097">
    <property type="component" value="Segment"/>
</dbReference>
<accession>A0A7M1S079</accession>
<sequence>MVISDVIIVAIITGCFMLANTYLSKEHKSKRSRISKLDKSLYYIELDKICFNIRNALKCDGVYIAYFHNGGNFINGISMDKYSVVGEDYSPNLNSYKAIYRDKLVNNFPYLFHNLIVANRHCITSTKDYTFHDKMYRDELNNRNVNSAYSYLIKDPIKKTPLGFVSLEYIQNVTLNETDERFIWKYQNDIANILNMGK</sequence>
<organism evidence="2 3">
    <name type="scientific">uncultured phage cr127_1</name>
    <dbReference type="NCBI Taxonomy" id="2772077"/>
    <lineage>
        <taxon>Viruses</taxon>
        <taxon>Duplodnaviria</taxon>
        <taxon>Heunggongvirae</taxon>
        <taxon>Uroviricota</taxon>
        <taxon>Caudoviricetes</taxon>
        <taxon>Crassvirales</taxon>
        <taxon>Crevaviridae</taxon>
        <taxon>Doltivirinae</taxon>
        <taxon>Kahucivirus</taxon>
        <taxon>Kahucivirus intestinalis</taxon>
    </lineage>
</organism>
<evidence type="ECO:0000313" key="3">
    <source>
        <dbReference type="Proteomes" id="UP000594097"/>
    </source>
</evidence>
<keyword evidence="1" id="KW-1133">Transmembrane helix</keyword>
<evidence type="ECO:0008006" key="4">
    <source>
        <dbReference type="Google" id="ProtNLM"/>
    </source>
</evidence>
<dbReference type="KEGG" id="vg:65130406"/>
<dbReference type="EMBL" id="MT774393">
    <property type="protein sequence ID" value="QOR59794.1"/>
    <property type="molecule type" value="Genomic_DNA"/>
</dbReference>